<evidence type="ECO:0000256" key="1">
    <source>
        <dbReference type="SAM" id="Phobius"/>
    </source>
</evidence>
<dbReference type="HOGENOM" id="CLU_3020998_0_0_2"/>
<proteinExistence type="predicted"/>
<dbReference type="AlphaFoldDB" id="A9A6D7"/>
<protein>
    <recommendedName>
        <fullName evidence="3">Phage shock protein PspC (Stress-responsive transcriptional regulator)</fullName>
    </recommendedName>
</protein>
<name>A9A6D7_METM6</name>
<dbReference type="eggNOG" id="arCOG08246">
    <property type="taxonomic scope" value="Archaea"/>
</dbReference>
<organism evidence="2">
    <name type="scientific">Methanococcus maripaludis (strain C6 / ATCC BAA-1332)</name>
    <dbReference type="NCBI Taxonomy" id="444158"/>
    <lineage>
        <taxon>Archaea</taxon>
        <taxon>Methanobacteriati</taxon>
        <taxon>Methanobacteriota</taxon>
        <taxon>Methanomada group</taxon>
        <taxon>Methanococci</taxon>
        <taxon>Methanococcales</taxon>
        <taxon>Methanococcaceae</taxon>
        <taxon>Methanococcus</taxon>
    </lineage>
</organism>
<keyword evidence="1" id="KW-0812">Transmembrane</keyword>
<evidence type="ECO:0000313" key="2">
    <source>
        <dbReference type="EMBL" id="ABX01125.1"/>
    </source>
</evidence>
<feature type="transmembrane region" description="Helical" evidence="1">
    <location>
        <begin position="7"/>
        <end position="27"/>
    </location>
</feature>
<dbReference type="OrthoDB" id="60248at2157"/>
<dbReference type="KEGG" id="mmx:MmarC6_0304"/>
<sequence>MENETKILYLLMIGFTIMGVGLSFKYYLSLDPAVRYAMHVFYVFALVTAAYLLSKSSIPAKECEEA</sequence>
<evidence type="ECO:0008006" key="3">
    <source>
        <dbReference type="Google" id="ProtNLM"/>
    </source>
</evidence>
<keyword evidence="1" id="KW-0472">Membrane</keyword>
<dbReference type="EMBL" id="CP000867">
    <property type="protein sequence ID" value="ABX01125.1"/>
    <property type="molecule type" value="Genomic_DNA"/>
</dbReference>
<keyword evidence="1" id="KW-1133">Transmembrane helix</keyword>
<reference evidence="2" key="1">
    <citation type="submission" date="2007-10" db="EMBL/GenBank/DDBJ databases">
        <title>Complete sequence of Methanococcus maripaludis C6.</title>
        <authorList>
            <consortium name="US DOE Joint Genome Institute"/>
            <person name="Copeland A."/>
            <person name="Lucas S."/>
            <person name="Lapidus A."/>
            <person name="Barry K."/>
            <person name="Glavina del Rio T."/>
            <person name="Dalin E."/>
            <person name="Tice H."/>
            <person name="Pitluck S."/>
            <person name="Clum A."/>
            <person name="Schmutz J."/>
            <person name="Larimer F."/>
            <person name="Land M."/>
            <person name="Hauser L."/>
            <person name="Kyrpides N."/>
            <person name="Mikhailova N."/>
            <person name="Sieprawska-Lupa M."/>
            <person name="Whitman W.B."/>
            <person name="Richardson P."/>
        </authorList>
    </citation>
    <scope>NUCLEOTIDE SEQUENCE [LARGE SCALE GENOMIC DNA]</scope>
    <source>
        <strain evidence="2">C6</strain>
    </source>
</reference>
<gene>
    <name evidence="2" type="ordered locus">MmarC6_0304</name>
</gene>
<accession>A9A6D7</accession>
<feature type="transmembrane region" description="Helical" evidence="1">
    <location>
        <begin position="33"/>
        <end position="53"/>
    </location>
</feature>